<dbReference type="Proteomes" id="UP000295030">
    <property type="component" value="Unassembled WGS sequence"/>
</dbReference>
<dbReference type="EMBL" id="SMFY01000005">
    <property type="protein sequence ID" value="TCK19759.1"/>
    <property type="molecule type" value="Genomic_DNA"/>
</dbReference>
<keyword evidence="2" id="KW-1185">Reference proteome</keyword>
<dbReference type="RefSeq" id="WP_131837254.1">
    <property type="nucleotide sequence ID" value="NZ_SMFY01000005.1"/>
</dbReference>
<sequence length="250" mass="26091">MKFAFVLAASLALSGCVTGEKAHFKPTAGQEAIVRDGNAAIVSKKPRSIVLVGPAKREMVPGGRPVYVVAAYNDGPDSTLLAISNITVEQMAGGEPIGDLKVFTYEDLLREEQARQVMAAILVGVAAGANAASANNAGYYNSQSTIYTPRGTATVYTSGYSPAAASIARSNAAYENAAMTAAVVERGQQNLAVLENQVLKDNTIMPGEWIGGQVHIAPPSNNEAGKEYRITVVVGADVHQIDVAQRPSGS</sequence>
<proteinExistence type="predicted"/>
<organism evidence="1 2">
    <name type="scientific">Ancylobacter aquaticus</name>
    <dbReference type="NCBI Taxonomy" id="100"/>
    <lineage>
        <taxon>Bacteria</taxon>
        <taxon>Pseudomonadati</taxon>
        <taxon>Pseudomonadota</taxon>
        <taxon>Alphaproteobacteria</taxon>
        <taxon>Hyphomicrobiales</taxon>
        <taxon>Xanthobacteraceae</taxon>
        <taxon>Ancylobacter</taxon>
    </lineage>
</organism>
<comment type="caution">
    <text evidence="1">The sequence shown here is derived from an EMBL/GenBank/DDBJ whole genome shotgun (WGS) entry which is preliminary data.</text>
</comment>
<dbReference type="OrthoDB" id="8215879at2"/>
<accession>A0A4R1HJP4</accession>
<reference evidence="1 2" key="1">
    <citation type="submission" date="2019-03" db="EMBL/GenBank/DDBJ databases">
        <title>Genomic Encyclopedia of Type Strains, Phase IV (KMG-IV): sequencing the most valuable type-strain genomes for metagenomic binning, comparative biology and taxonomic classification.</title>
        <authorList>
            <person name="Goeker M."/>
        </authorList>
    </citation>
    <scope>NUCLEOTIDE SEQUENCE [LARGE SCALE GENOMIC DNA]</scope>
    <source>
        <strain evidence="1 2">DSM 101</strain>
    </source>
</reference>
<name>A0A4R1HJP4_ANCAQ</name>
<evidence type="ECO:0000313" key="2">
    <source>
        <dbReference type="Proteomes" id="UP000295030"/>
    </source>
</evidence>
<dbReference type="AlphaFoldDB" id="A0A4R1HJP4"/>
<evidence type="ECO:0000313" key="1">
    <source>
        <dbReference type="EMBL" id="TCK19759.1"/>
    </source>
</evidence>
<dbReference type="PROSITE" id="PS51257">
    <property type="entry name" value="PROKAR_LIPOPROTEIN"/>
    <property type="match status" value="1"/>
</dbReference>
<protein>
    <submittedName>
        <fullName evidence="1">Uncharacterized protein</fullName>
    </submittedName>
</protein>
<gene>
    <name evidence="1" type="ORF">EV667_4217</name>
</gene>